<keyword evidence="3" id="KW-0804">Transcription</keyword>
<keyword evidence="1" id="KW-0805">Transcription regulation</keyword>
<dbReference type="PROSITE" id="PS01081">
    <property type="entry name" value="HTH_TETR_1"/>
    <property type="match status" value="1"/>
</dbReference>
<dbReference type="SUPFAM" id="SSF46689">
    <property type="entry name" value="Homeodomain-like"/>
    <property type="match status" value="1"/>
</dbReference>
<dbReference type="PROSITE" id="PS50977">
    <property type="entry name" value="HTH_TETR_2"/>
    <property type="match status" value="1"/>
</dbReference>
<evidence type="ECO:0000313" key="8">
    <source>
        <dbReference type="Proteomes" id="UP001057998"/>
    </source>
</evidence>
<evidence type="ECO:0000256" key="5">
    <source>
        <dbReference type="SAM" id="Coils"/>
    </source>
</evidence>
<dbReference type="Pfam" id="PF00440">
    <property type="entry name" value="TetR_N"/>
    <property type="match status" value="1"/>
</dbReference>
<dbReference type="InterPro" id="IPR001647">
    <property type="entry name" value="HTH_TetR"/>
</dbReference>
<dbReference type="InterPro" id="IPR036271">
    <property type="entry name" value="Tet_transcr_reg_TetR-rel_C_sf"/>
</dbReference>
<dbReference type="Pfam" id="PF16925">
    <property type="entry name" value="TetR_C_13"/>
    <property type="match status" value="1"/>
</dbReference>
<dbReference type="Gene3D" id="1.10.10.60">
    <property type="entry name" value="Homeodomain-like"/>
    <property type="match status" value="1"/>
</dbReference>
<dbReference type="InterPro" id="IPR023772">
    <property type="entry name" value="DNA-bd_HTH_TetR-type_CS"/>
</dbReference>
<gene>
    <name evidence="7" type="ORF">NNL38_23530</name>
</gene>
<dbReference type="InterPro" id="IPR009057">
    <property type="entry name" value="Homeodomain-like_sf"/>
</dbReference>
<feature type="coiled-coil region" evidence="5">
    <location>
        <begin position="80"/>
        <end position="124"/>
    </location>
</feature>
<evidence type="ECO:0000259" key="6">
    <source>
        <dbReference type="PROSITE" id="PS50977"/>
    </source>
</evidence>
<sequence length="195" mass="22094">MRSAEFDREYVLRAAMDAFIAKGYSKTSMKDLKIATGLHPGSIYCAFENKRGLLLAALEHYREERSAEFAAFFETSTSVMAALERYLEHIVEECEREEIKDCLLQKALSELSQQDDEVEAVISEMLNQWQQGFTEKFQLAQQQQEIAADKDCEALAQFLVMGIYGIRTVSHTHPPKGALHRLATQLLNAIRGSDL</sequence>
<name>A0ABY5GLF6_9GAMM</name>
<dbReference type="Proteomes" id="UP001057998">
    <property type="component" value="Chromosome 2"/>
</dbReference>
<evidence type="ECO:0000256" key="4">
    <source>
        <dbReference type="PROSITE-ProRule" id="PRU00335"/>
    </source>
</evidence>
<dbReference type="PANTHER" id="PTHR47506">
    <property type="entry name" value="TRANSCRIPTIONAL REGULATORY PROTEIN"/>
    <property type="match status" value="1"/>
</dbReference>
<dbReference type="SUPFAM" id="SSF48498">
    <property type="entry name" value="Tetracyclin repressor-like, C-terminal domain"/>
    <property type="match status" value="1"/>
</dbReference>
<evidence type="ECO:0000256" key="3">
    <source>
        <dbReference type="ARBA" id="ARBA00023163"/>
    </source>
</evidence>
<keyword evidence="5" id="KW-0175">Coiled coil</keyword>
<evidence type="ECO:0000256" key="1">
    <source>
        <dbReference type="ARBA" id="ARBA00023015"/>
    </source>
</evidence>
<keyword evidence="2 4" id="KW-0238">DNA-binding</keyword>
<dbReference type="EMBL" id="CP101509">
    <property type="protein sequence ID" value="UTV29971.1"/>
    <property type="molecule type" value="Genomic_DNA"/>
</dbReference>
<evidence type="ECO:0000256" key="2">
    <source>
        <dbReference type="ARBA" id="ARBA00023125"/>
    </source>
</evidence>
<reference evidence="7" key="1">
    <citation type="submission" date="2022-07" db="EMBL/GenBank/DDBJ databases">
        <title>Genome sequencing of Photobacterium atrarenae GJH2-4.</title>
        <authorList>
            <person name="Park S.-J."/>
        </authorList>
    </citation>
    <scope>NUCLEOTIDE SEQUENCE</scope>
    <source>
        <strain evidence="7">GJH2-4</strain>
    </source>
</reference>
<protein>
    <submittedName>
        <fullName evidence="7">TetR/AcrR family transcriptional regulator</fullName>
    </submittedName>
</protein>
<evidence type="ECO:0000313" key="7">
    <source>
        <dbReference type="EMBL" id="UTV29971.1"/>
    </source>
</evidence>
<keyword evidence="8" id="KW-1185">Reference proteome</keyword>
<dbReference type="Gene3D" id="1.10.357.10">
    <property type="entry name" value="Tetracycline Repressor, domain 2"/>
    <property type="match status" value="1"/>
</dbReference>
<proteinExistence type="predicted"/>
<accession>A0ABY5GLF6</accession>
<feature type="domain" description="HTH tetR-type" evidence="6">
    <location>
        <begin position="5"/>
        <end position="65"/>
    </location>
</feature>
<feature type="DNA-binding region" description="H-T-H motif" evidence="4">
    <location>
        <begin position="28"/>
        <end position="47"/>
    </location>
</feature>
<dbReference type="InterPro" id="IPR011075">
    <property type="entry name" value="TetR_C"/>
</dbReference>
<dbReference type="RefSeq" id="WP_255391309.1">
    <property type="nucleotide sequence ID" value="NZ_CP101509.1"/>
</dbReference>
<organism evidence="7 8">
    <name type="scientific">Photobacterium atrarenae</name>
    <dbReference type="NCBI Taxonomy" id="865757"/>
    <lineage>
        <taxon>Bacteria</taxon>
        <taxon>Pseudomonadati</taxon>
        <taxon>Pseudomonadota</taxon>
        <taxon>Gammaproteobacteria</taxon>
        <taxon>Vibrionales</taxon>
        <taxon>Vibrionaceae</taxon>
        <taxon>Photobacterium</taxon>
    </lineage>
</organism>
<dbReference type="PANTHER" id="PTHR47506:SF8">
    <property type="entry name" value="REPRESSOR OF PUTATIVE XENOBIOTIC REDUCTASE TETR FAMILY-RELATED"/>
    <property type="match status" value="1"/>
</dbReference>